<dbReference type="AlphaFoldDB" id="A0A177CR93"/>
<dbReference type="PANTHER" id="PTHR43719">
    <property type="entry name" value="TWO-COMPONENT HISTIDINE KINASE"/>
    <property type="match status" value="1"/>
</dbReference>
<feature type="compositionally biased region" description="Low complexity" evidence="5">
    <location>
        <begin position="410"/>
        <end position="426"/>
    </location>
</feature>
<organism evidence="8 9">
    <name type="scientific">Paraphaeosphaeria sporulosa</name>
    <dbReference type="NCBI Taxonomy" id="1460663"/>
    <lineage>
        <taxon>Eukaryota</taxon>
        <taxon>Fungi</taxon>
        <taxon>Dikarya</taxon>
        <taxon>Ascomycota</taxon>
        <taxon>Pezizomycotina</taxon>
        <taxon>Dothideomycetes</taxon>
        <taxon>Pleosporomycetidae</taxon>
        <taxon>Pleosporales</taxon>
        <taxon>Massarineae</taxon>
        <taxon>Didymosphaeriaceae</taxon>
        <taxon>Paraphaeosphaeria</taxon>
    </lineage>
</organism>
<evidence type="ECO:0000259" key="7">
    <source>
        <dbReference type="PROSITE" id="PS50110"/>
    </source>
</evidence>
<dbReference type="Proteomes" id="UP000077069">
    <property type="component" value="Unassembled WGS sequence"/>
</dbReference>
<dbReference type="SUPFAM" id="SSF55781">
    <property type="entry name" value="GAF domain-like"/>
    <property type="match status" value="1"/>
</dbReference>
<dbReference type="InterPro" id="IPR036097">
    <property type="entry name" value="HisK_dim/P_sf"/>
</dbReference>
<dbReference type="SUPFAM" id="SSF55874">
    <property type="entry name" value="ATPase domain of HSP90 chaperone/DNA topoisomerase II/histidine kinase"/>
    <property type="match status" value="1"/>
</dbReference>
<dbReference type="PROSITE" id="PS50110">
    <property type="entry name" value="RESPONSE_REGULATORY"/>
    <property type="match status" value="1"/>
</dbReference>
<dbReference type="Pfam" id="PF01590">
    <property type="entry name" value="GAF"/>
    <property type="match status" value="1"/>
</dbReference>
<evidence type="ECO:0008006" key="10">
    <source>
        <dbReference type="Google" id="ProtNLM"/>
    </source>
</evidence>
<dbReference type="PANTHER" id="PTHR43719:SF11">
    <property type="entry name" value="HISTIDINE KINASE_RESPONSE REGULATOR, PUTATIVE-RELATED"/>
    <property type="match status" value="1"/>
</dbReference>
<feature type="region of interest" description="Disordered" evidence="5">
    <location>
        <begin position="239"/>
        <end position="273"/>
    </location>
</feature>
<evidence type="ECO:0000256" key="2">
    <source>
        <dbReference type="ARBA" id="ARBA00022679"/>
    </source>
</evidence>
<dbReference type="Pfam" id="PF02518">
    <property type="entry name" value="HATPase_c"/>
    <property type="match status" value="1"/>
</dbReference>
<gene>
    <name evidence="8" type="ORF">CC84DRAFT_433275</name>
</gene>
<dbReference type="InParanoid" id="A0A177CR93"/>
<feature type="compositionally biased region" description="Polar residues" evidence="5">
    <location>
        <begin position="966"/>
        <end position="980"/>
    </location>
</feature>
<keyword evidence="9" id="KW-1185">Reference proteome</keyword>
<dbReference type="GO" id="GO:0000155">
    <property type="term" value="F:phosphorelay sensor kinase activity"/>
    <property type="evidence" value="ECO:0007669"/>
    <property type="project" value="InterPro"/>
</dbReference>
<dbReference type="SMART" id="SM00448">
    <property type="entry name" value="REC"/>
    <property type="match status" value="1"/>
</dbReference>
<dbReference type="SMART" id="SM00387">
    <property type="entry name" value="HATPase_c"/>
    <property type="match status" value="1"/>
</dbReference>
<dbReference type="Pfam" id="PF00512">
    <property type="entry name" value="HisKA"/>
    <property type="match status" value="1"/>
</dbReference>
<protein>
    <recommendedName>
        <fullName evidence="10">Sensor histidine kinase-like protein/response regulator</fullName>
    </recommendedName>
</protein>
<proteinExistence type="predicted"/>
<feature type="compositionally biased region" description="Low complexity" evidence="5">
    <location>
        <begin position="333"/>
        <end position="351"/>
    </location>
</feature>
<feature type="domain" description="Response regulatory" evidence="7">
    <location>
        <begin position="1044"/>
        <end position="1165"/>
    </location>
</feature>
<dbReference type="InterPro" id="IPR005467">
    <property type="entry name" value="His_kinase_dom"/>
</dbReference>
<dbReference type="GeneID" id="28769722"/>
<dbReference type="InterPro" id="IPR029016">
    <property type="entry name" value="GAF-like_dom_sf"/>
</dbReference>
<keyword evidence="2" id="KW-0808">Transferase</keyword>
<feature type="compositionally biased region" description="Basic and acidic residues" evidence="5">
    <location>
        <begin position="352"/>
        <end position="362"/>
    </location>
</feature>
<evidence type="ECO:0000256" key="1">
    <source>
        <dbReference type="ARBA" id="ARBA00022553"/>
    </source>
</evidence>
<feature type="region of interest" description="Disordered" evidence="5">
    <location>
        <begin position="966"/>
        <end position="985"/>
    </location>
</feature>
<evidence type="ECO:0000256" key="3">
    <source>
        <dbReference type="ARBA" id="ARBA00022777"/>
    </source>
</evidence>
<dbReference type="RefSeq" id="XP_018039654.1">
    <property type="nucleotide sequence ID" value="XM_018186236.1"/>
</dbReference>
<dbReference type="InterPro" id="IPR036890">
    <property type="entry name" value="HATPase_C_sf"/>
</dbReference>
<dbReference type="OrthoDB" id="303614at2759"/>
<dbReference type="SMART" id="SM00065">
    <property type="entry name" value="GAF"/>
    <property type="match status" value="1"/>
</dbReference>
<keyword evidence="1 4" id="KW-0597">Phosphoprotein</keyword>
<dbReference type="STRING" id="1460663.A0A177CR93"/>
<dbReference type="Gene3D" id="3.30.450.40">
    <property type="match status" value="1"/>
</dbReference>
<dbReference type="InterPro" id="IPR003661">
    <property type="entry name" value="HisK_dim/P_dom"/>
</dbReference>
<dbReference type="CDD" id="cd17546">
    <property type="entry name" value="REC_hyHK_CKI1_RcsC-like"/>
    <property type="match status" value="1"/>
</dbReference>
<dbReference type="Gene3D" id="3.40.50.2300">
    <property type="match status" value="1"/>
</dbReference>
<feature type="compositionally biased region" description="Polar residues" evidence="5">
    <location>
        <begin position="257"/>
        <end position="273"/>
    </location>
</feature>
<dbReference type="PRINTS" id="PR00344">
    <property type="entry name" value="BCTRLSENSOR"/>
</dbReference>
<evidence type="ECO:0000313" key="8">
    <source>
        <dbReference type="EMBL" id="OAG09289.1"/>
    </source>
</evidence>
<feature type="domain" description="Histidine kinase" evidence="6">
    <location>
        <begin position="523"/>
        <end position="802"/>
    </location>
</feature>
<dbReference type="Pfam" id="PF00072">
    <property type="entry name" value="Response_reg"/>
    <property type="match status" value="1"/>
</dbReference>
<dbReference type="InterPro" id="IPR001789">
    <property type="entry name" value="Sig_transdc_resp-reg_receiver"/>
</dbReference>
<evidence type="ECO:0000256" key="5">
    <source>
        <dbReference type="SAM" id="MobiDB-lite"/>
    </source>
</evidence>
<evidence type="ECO:0000256" key="4">
    <source>
        <dbReference type="PROSITE-ProRule" id="PRU00169"/>
    </source>
</evidence>
<dbReference type="SUPFAM" id="SSF52172">
    <property type="entry name" value="CheY-like"/>
    <property type="match status" value="1"/>
</dbReference>
<dbReference type="InterPro" id="IPR003018">
    <property type="entry name" value="GAF"/>
</dbReference>
<evidence type="ECO:0000259" key="6">
    <source>
        <dbReference type="PROSITE" id="PS50109"/>
    </source>
</evidence>
<sequence>MTRTPPKPPVAVRKRERDVHLLYGSAFRDLPKIEAPDQHHTPRASADSTLIALAQLAATRLQAARACVTLIDENHQHFLAEATPTLPLRPKPEDAAAALWLGNVSVPRSWGVCEEVLEMRTDAALVINDLLQDQRYAQKSFVQEGPRWRFYAGVPLISPRNTVVGVLSLWNHEPRSEPGLSNIDVTLLQDFAATITKYLDTYTLRDQYQRGEQFTRGLLSFAQGASALKPFKVFSDDGSNRSGSAGSAGTGSAHSAQVSSLGSRTIQASTSNERSIGTLQNSILPLHSKDMFSRAANVMMASSNLDGVLILDASVAATGHRQFPGSNEEEAGSGESSNSASSSSDTGSTVSSRHEMHEEKSPKKCSVLGYALRGRSNNDGTEFGTLLERDLARLLKEWSTGKITNFTATGASVSSTDDTSSNASAGEEGALDPKKKGGRRFRSSAAVHALLPNARSVAFVPFWDYERSRWFAGCLCWSNSPQRLLSSTVDLNYFKIFSDSIMRELSRLDALASHQQKTTFVASISHELRSPLHGILGTLEFIKDTKLDSFQISMLNSLHSCGQTLLDTINQVMDYAKSNEAGKTVSSRRLKNSNTIRLSSKPLKTRKIKQPSFDLRLATEEVVEAVFSGSLYIPVLDPNESVTTPPTEPEFNPVLNEELPTSSNRKQCYIVLDLAQDDDWVRCFPVGAWKRIVMNLFGNAIKYTESGHIQVSLRSSESKDSDKGEATSTITLTIKDSGAGMSPSFLANKAFQPFSQENSHSSGVGLGLSIVRQIIETSGGKMEVSSEPSVGTTFIVKLSLTKPTDPPPPLPKITEYLPAVARLAGRRVCILHRKHHSPSETSDSFGNSVGLGRFTDALKNTLETHFKMQVVQTEDWSGHEADIVICPEPSFEYLDTIRRWRVNNERAPVTVFVAMDALEAATFRSDVRVDNKESVVEIMTQPCGPYKLAYILGRCLDRFDDISENIPSNTNSQEQVSFPQPKSLEPPLLRHGSPEQFVESPPPPDFDIDNLKSRVTQIVSHVPESAPVVLKNVLPIRSKSTDPHVLVVDDNVINRRLLVTFLKKQKYSYSEAENGLTALQMYQNPNTRYDFILMDMSMPVMDGMTATRAIRQYEQAYNVSRCCVVALTGLASNSARLEAWNAGIDQYMTKPVNFKKLAEILNQETTRRASAEEAKQVT</sequence>
<dbReference type="SUPFAM" id="SSF47384">
    <property type="entry name" value="Homodimeric domain of signal transducing histidine kinase"/>
    <property type="match status" value="1"/>
</dbReference>
<dbReference type="PROSITE" id="PS50109">
    <property type="entry name" value="HIS_KIN"/>
    <property type="match status" value="1"/>
</dbReference>
<dbReference type="InterPro" id="IPR004358">
    <property type="entry name" value="Sig_transdc_His_kin-like_C"/>
</dbReference>
<feature type="region of interest" description="Disordered" evidence="5">
    <location>
        <begin position="410"/>
        <end position="438"/>
    </location>
</feature>
<name>A0A177CR93_9PLEO</name>
<dbReference type="FunFam" id="1.10.287.130:FF:000023">
    <property type="entry name" value="Sensor histidine kinase/response regulator, putative"/>
    <property type="match status" value="1"/>
</dbReference>
<reference evidence="8 9" key="1">
    <citation type="submission" date="2016-05" db="EMBL/GenBank/DDBJ databases">
        <title>Comparative analysis of secretome profiles of manganese(II)-oxidizing ascomycete fungi.</title>
        <authorList>
            <consortium name="DOE Joint Genome Institute"/>
            <person name="Zeiner C.A."/>
            <person name="Purvine S.O."/>
            <person name="Zink E.M."/>
            <person name="Wu S."/>
            <person name="Pasa-Tolic L."/>
            <person name="Chaput D.L."/>
            <person name="Haridas S."/>
            <person name="Grigoriev I.V."/>
            <person name="Santelli C.M."/>
            <person name="Hansel C.M."/>
        </authorList>
    </citation>
    <scope>NUCLEOTIDE SEQUENCE [LARGE SCALE GENOMIC DNA]</scope>
    <source>
        <strain evidence="8 9">AP3s5-JAC2a</strain>
    </source>
</reference>
<dbReference type="SMART" id="SM00388">
    <property type="entry name" value="HisKA"/>
    <property type="match status" value="1"/>
</dbReference>
<dbReference type="EMBL" id="KV441549">
    <property type="protein sequence ID" value="OAG09289.1"/>
    <property type="molecule type" value="Genomic_DNA"/>
</dbReference>
<feature type="region of interest" description="Disordered" evidence="5">
    <location>
        <begin position="321"/>
        <end position="364"/>
    </location>
</feature>
<dbReference type="InterPro" id="IPR003594">
    <property type="entry name" value="HATPase_dom"/>
</dbReference>
<dbReference type="InterPro" id="IPR050956">
    <property type="entry name" value="2C_system_His_kinase"/>
</dbReference>
<keyword evidence="3" id="KW-0418">Kinase</keyword>
<dbReference type="Gene3D" id="1.10.287.130">
    <property type="match status" value="1"/>
</dbReference>
<accession>A0A177CR93</accession>
<dbReference type="CDD" id="cd00082">
    <property type="entry name" value="HisKA"/>
    <property type="match status" value="1"/>
</dbReference>
<dbReference type="Gene3D" id="3.30.565.10">
    <property type="entry name" value="Histidine kinase-like ATPase, C-terminal domain"/>
    <property type="match status" value="1"/>
</dbReference>
<dbReference type="InterPro" id="IPR011006">
    <property type="entry name" value="CheY-like_superfamily"/>
</dbReference>
<feature type="modified residue" description="4-aspartylphosphate" evidence="4">
    <location>
        <position position="1095"/>
    </location>
</feature>
<feature type="compositionally biased region" description="Low complexity" evidence="5">
    <location>
        <begin position="240"/>
        <end position="256"/>
    </location>
</feature>
<evidence type="ECO:0000313" key="9">
    <source>
        <dbReference type="Proteomes" id="UP000077069"/>
    </source>
</evidence>